<proteinExistence type="predicted"/>
<dbReference type="RefSeq" id="WP_144021338.1">
    <property type="nucleotide sequence ID" value="NZ_MTHB01000165.1"/>
</dbReference>
<sequence length="221" mass="23683">MPTATPTDAIDKAIELACDVAHESSSDLIEIPRDEIVGLENRLASHFGSQINRLVAMLDELRETTDQLREAFLAASDLDEQGGSATGSQTAPEAEAGVLDAPLGLADWLAHESARAQTLSAKRSAVVRGRVQNQVGSGDQDVALVQSGQLVAVDGVKNLAREGRAPLLRINVEKSSDHEQALVIGAEICLWCERLDRGWQAKIHRVEKDGRIGALVATHRG</sequence>
<evidence type="ECO:0000313" key="1">
    <source>
        <dbReference type="EMBL" id="OXC75676.1"/>
    </source>
</evidence>
<protein>
    <submittedName>
        <fullName evidence="1">Uncharacterized protein</fullName>
    </submittedName>
</protein>
<evidence type="ECO:0000313" key="2">
    <source>
        <dbReference type="Proteomes" id="UP000214720"/>
    </source>
</evidence>
<accession>A0A226WWU7</accession>
<dbReference type="Proteomes" id="UP000214720">
    <property type="component" value="Unassembled WGS sequence"/>
</dbReference>
<dbReference type="AlphaFoldDB" id="A0A226WWU7"/>
<dbReference type="OrthoDB" id="9925898at2"/>
<organism evidence="1 2">
    <name type="scientific">Caballeronia sordidicola</name>
    <name type="common">Burkholderia sordidicola</name>
    <dbReference type="NCBI Taxonomy" id="196367"/>
    <lineage>
        <taxon>Bacteria</taxon>
        <taxon>Pseudomonadati</taxon>
        <taxon>Pseudomonadota</taxon>
        <taxon>Betaproteobacteria</taxon>
        <taxon>Burkholderiales</taxon>
        <taxon>Burkholderiaceae</taxon>
        <taxon>Caballeronia</taxon>
    </lineage>
</organism>
<name>A0A226WWU7_CABSO</name>
<comment type="caution">
    <text evidence="1">The sequence shown here is derived from an EMBL/GenBank/DDBJ whole genome shotgun (WGS) entry which is preliminary data.</text>
</comment>
<gene>
    <name evidence="1" type="ORF">BSU04_25945</name>
</gene>
<dbReference type="EMBL" id="MTHB01000165">
    <property type="protein sequence ID" value="OXC75676.1"/>
    <property type="molecule type" value="Genomic_DNA"/>
</dbReference>
<reference evidence="2" key="1">
    <citation type="submission" date="2017-01" db="EMBL/GenBank/DDBJ databases">
        <title>Genome Analysis of Deinococcus marmoris KOPRI26562.</title>
        <authorList>
            <person name="Kim J.H."/>
            <person name="Oh H.-M."/>
        </authorList>
    </citation>
    <scope>NUCLEOTIDE SEQUENCE [LARGE SCALE GENOMIC DNA]</scope>
    <source>
        <strain evidence="2">PAMC 26633</strain>
    </source>
</reference>